<dbReference type="RefSeq" id="WP_115367155.1">
    <property type="nucleotide sequence ID" value="NZ_QBKA01000002.1"/>
</dbReference>
<evidence type="ECO:0000256" key="4">
    <source>
        <dbReference type="ARBA" id="ARBA00022679"/>
    </source>
</evidence>
<evidence type="ECO:0000256" key="1">
    <source>
        <dbReference type="ARBA" id="ARBA00022490"/>
    </source>
</evidence>
<reference evidence="7 8" key="1">
    <citation type="submission" date="2018-04" db="EMBL/GenBank/DDBJ databases">
        <title>Altererythrobacter sp. HME9302 genome sequencing and assembly.</title>
        <authorList>
            <person name="Kang H."/>
            <person name="Kim H."/>
            <person name="Joh K."/>
        </authorList>
    </citation>
    <scope>NUCLEOTIDE SEQUENCE [LARGE SCALE GENOMIC DNA]</scope>
    <source>
        <strain evidence="7 8">HME9302</strain>
    </source>
</reference>
<dbReference type="GO" id="GO:0005829">
    <property type="term" value="C:cytosol"/>
    <property type="evidence" value="ECO:0007669"/>
    <property type="project" value="TreeGrafter"/>
</dbReference>
<name>A0A369Q8V1_9SPHN</name>
<dbReference type="PANTHER" id="PTHR31760">
    <property type="entry name" value="S-ADENOSYL-L-METHIONINE-DEPENDENT METHYLTRANSFERASES SUPERFAMILY PROTEIN"/>
    <property type="match status" value="1"/>
</dbReference>
<dbReference type="SUPFAM" id="SSF53335">
    <property type="entry name" value="S-adenosyl-L-methionine-dependent methyltransferases"/>
    <property type="match status" value="1"/>
</dbReference>
<protein>
    <recommendedName>
        <fullName evidence="6">Ribosomal RNA small subunit methyltransferase G</fullName>
        <ecNumber evidence="6">2.1.1.170</ecNumber>
    </recommendedName>
    <alternativeName>
        <fullName evidence="6">16S rRNA 7-methylguanosine methyltransferase</fullName>
        <shortName evidence="6">16S rRNA m7G methyltransferase</shortName>
    </alternativeName>
</protein>
<dbReference type="HAMAP" id="MF_00074">
    <property type="entry name" value="16SrRNA_methyltr_G"/>
    <property type="match status" value="1"/>
</dbReference>
<dbReference type="PANTHER" id="PTHR31760:SF0">
    <property type="entry name" value="S-ADENOSYL-L-METHIONINE-DEPENDENT METHYLTRANSFERASES SUPERFAMILY PROTEIN"/>
    <property type="match status" value="1"/>
</dbReference>
<keyword evidence="5 6" id="KW-0949">S-adenosyl-L-methionine</keyword>
<feature type="binding site" evidence="6">
    <location>
        <position position="80"/>
    </location>
    <ligand>
        <name>S-adenosyl-L-methionine</name>
        <dbReference type="ChEBI" id="CHEBI:59789"/>
    </ligand>
</feature>
<comment type="similarity">
    <text evidence="6">Belongs to the methyltransferase superfamily. RNA methyltransferase RsmG family.</text>
</comment>
<feature type="binding site" evidence="6">
    <location>
        <position position="140"/>
    </location>
    <ligand>
        <name>S-adenosyl-L-methionine</name>
        <dbReference type="ChEBI" id="CHEBI:59789"/>
    </ligand>
</feature>
<dbReference type="Gene3D" id="3.40.50.150">
    <property type="entry name" value="Vaccinia Virus protein VP39"/>
    <property type="match status" value="1"/>
</dbReference>
<dbReference type="InterPro" id="IPR029063">
    <property type="entry name" value="SAM-dependent_MTases_sf"/>
</dbReference>
<evidence type="ECO:0000256" key="6">
    <source>
        <dbReference type="HAMAP-Rule" id="MF_00074"/>
    </source>
</evidence>
<sequence length="211" mass="23135">MITTESGARSFVAGFATTSAMEQLDQFASDLRLENDKQNLVAKQSLTQLWQRHFADSAQLLTLVARDHGVWLDLGSGAGFPGMVIAALRPGMQVKLVESRRIRAEWLQRASDEMGLENCEIVHAKLELVEPFPADFISARAFAPLRKLVTIAAPFSTRDTKWLLPKGRSAAQELATLKPKQRKGFHVEPSQTDGEAGIIVGKLTSGGIIRP</sequence>
<keyword evidence="3 6" id="KW-0489">Methyltransferase</keyword>
<dbReference type="NCBIfam" id="TIGR00138">
    <property type="entry name" value="rsmG_gidB"/>
    <property type="match status" value="1"/>
</dbReference>
<organism evidence="7 8">
    <name type="scientific">Alteripontixanthobacter maritimus</name>
    <dbReference type="NCBI Taxonomy" id="2161824"/>
    <lineage>
        <taxon>Bacteria</taxon>
        <taxon>Pseudomonadati</taxon>
        <taxon>Pseudomonadota</taxon>
        <taxon>Alphaproteobacteria</taxon>
        <taxon>Sphingomonadales</taxon>
        <taxon>Erythrobacteraceae</taxon>
        <taxon>Alteripontixanthobacter</taxon>
    </lineage>
</organism>
<dbReference type="GO" id="GO:0070043">
    <property type="term" value="F:rRNA (guanine-N7-)-methyltransferase activity"/>
    <property type="evidence" value="ECO:0007669"/>
    <property type="project" value="UniProtKB-UniRule"/>
</dbReference>
<feature type="binding site" evidence="6">
    <location>
        <position position="75"/>
    </location>
    <ligand>
        <name>S-adenosyl-L-methionine</name>
        <dbReference type="ChEBI" id="CHEBI:59789"/>
    </ligand>
</feature>
<evidence type="ECO:0000313" key="8">
    <source>
        <dbReference type="Proteomes" id="UP000253727"/>
    </source>
</evidence>
<gene>
    <name evidence="7" type="primary">gidB</name>
    <name evidence="6" type="synonym">rsmG</name>
    <name evidence="7" type="ORF">HME9302_02363</name>
</gene>
<dbReference type="Pfam" id="PF02527">
    <property type="entry name" value="GidB"/>
    <property type="match status" value="1"/>
</dbReference>
<dbReference type="OrthoDB" id="9808773at2"/>
<evidence type="ECO:0000313" key="7">
    <source>
        <dbReference type="EMBL" id="RDC61144.1"/>
    </source>
</evidence>
<keyword evidence="8" id="KW-1185">Reference proteome</keyword>
<dbReference type="Proteomes" id="UP000253727">
    <property type="component" value="Unassembled WGS sequence"/>
</dbReference>
<dbReference type="EMBL" id="QBKA01000002">
    <property type="protein sequence ID" value="RDC61144.1"/>
    <property type="molecule type" value="Genomic_DNA"/>
</dbReference>
<comment type="caution">
    <text evidence="6">Lacks conserved residue(s) required for the propagation of feature annotation.</text>
</comment>
<comment type="function">
    <text evidence="6">Specifically methylates the N7 position of guanine in position 527 of 16S rRNA.</text>
</comment>
<keyword evidence="4 6" id="KW-0808">Transferase</keyword>
<accession>A0A369Q8V1</accession>
<evidence type="ECO:0000256" key="2">
    <source>
        <dbReference type="ARBA" id="ARBA00022552"/>
    </source>
</evidence>
<keyword evidence="2 6" id="KW-0698">rRNA processing</keyword>
<dbReference type="EC" id="2.1.1.170" evidence="6"/>
<evidence type="ECO:0000256" key="5">
    <source>
        <dbReference type="ARBA" id="ARBA00022691"/>
    </source>
</evidence>
<proteinExistence type="inferred from homology"/>
<comment type="catalytic activity">
    <reaction evidence="6">
        <text>guanosine(527) in 16S rRNA + S-adenosyl-L-methionine = N(7)-methylguanosine(527) in 16S rRNA + S-adenosyl-L-homocysteine</text>
        <dbReference type="Rhea" id="RHEA:42732"/>
        <dbReference type="Rhea" id="RHEA-COMP:10209"/>
        <dbReference type="Rhea" id="RHEA-COMP:10210"/>
        <dbReference type="ChEBI" id="CHEBI:57856"/>
        <dbReference type="ChEBI" id="CHEBI:59789"/>
        <dbReference type="ChEBI" id="CHEBI:74269"/>
        <dbReference type="ChEBI" id="CHEBI:74480"/>
        <dbReference type="EC" id="2.1.1.170"/>
    </reaction>
</comment>
<dbReference type="InterPro" id="IPR003682">
    <property type="entry name" value="rRNA_ssu_MeTfrase_G"/>
</dbReference>
<feature type="binding site" evidence="6">
    <location>
        <begin position="126"/>
        <end position="127"/>
    </location>
    <ligand>
        <name>S-adenosyl-L-methionine</name>
        <dbReference type="ChEBI" id="CHEBI:59789"/>
    </ligand>
</feature>
<dbReference type="AlphaFoldDB" id="A0A369Q8V1"/>
<comment type="caution">
    <text evidence="7">The sequence shown here is derived from an EMBL/GenBank/DDBJ whole genome shotgun (WGS) entry which is preliminary data.</text>
</comment>
<evidence type="ECO:0000256" key="3">
    <source>
        <dbReference type="ARBA" id="ARBA00022603"/>
    </source>
</evidence>
<keyword evidence="1 6" id="KW-0963">Cytoplasm</keyword>
<comment type="subcellular location">
    <subcellularLocation>
        <location evidence="6">Cytoplasm</location>
    </subcellularLocation>
</comment>